<evidence type="ECO:0000256" key="1">
    <source>
        <dbReference type="SAM" id="Phobius"/>
    </source>
</evidence>
<feature type="transmembrane region" description="Helical" evidence="1">
    <location>
        <begin position="71"/>
        <end position="93"/>
    </location>
</feature>
<dbReference type="EMBL" id="CP014646">
    <property type="protein sequence ID" value="AMO36517.1"/>
    <property type="molecule type" value="Genomic_DNA"/>
</dbReference>
<proteinExistence type="predicted"/>
<keyword evidence="1" id="KW-0472">Membrane</keyword>
<dbReference type="InterPro" id="IPR036938">
    <property type="entry name" value="PAP2/HPO_sf"/>
</dbReference>
<keyword evidence="1" id="KW-1133">Transmembrane helix</keyword>
<evidence type="ECO:0000313" key="4">
    <source>
        <dbReference type="Proteomes" id="UP000036902"/>
    </source>
</evidence>
<gene>
    <name evidence="3" type="ORF">AC731_005945</name>
</gene>
<organism evidence="3 4">
    <name type="scientific">Thauera humireducens</name>
    <dbReference type="NCBI Taxonomy" id="1134435"/>
    <lineage>
        <taxon>Bacteria</taxon>
        <taxon>Pseudomonadati</taxon>
        <taxon>Pseudomonadota</taxon>
        <taxon>Betaproteobacteria</taxon>
        <taxon>Rhodocyclales</taxon>
        <taxon>Zoogloeaceae</taxon>
        <taxon>Thauera</taxon>
    </lineage>
</organism>
<dbReference type="Gene3D" id="1.20.144.10">
    <property type="entry name" value="Phosphatidic acid phosphatase type 2/haloperoxidase"/>
    <property type="match status" value="2"/>
</dbReference>
<name>A0A127K3I1_9RHOO</name>
<keyword evidence="4" id="KW-1185">Reference proteome</keyword>
<evidence type="ECO:0000259" key="2">
    <source>
        <dbReference type="SMART" id="SM00014"/>
    </source>
</evidence>
<feature type="transmembrane region" description="Helical" evidence="1">
    <location>
        <begin position="12"/>
        <end position="30"/>
    </location>
</feature>
<dbReference type="SUPFAM" id="SSF48317">
    <property type="entry name" value="Acid phosphatase/Vanadium-dependent haloperoxidase"/>
    <property type="match status" value="1"/>
</dbReference>
<feature type="transmembrane region" description="Helical" evidence="1">
    <location>
        <begin position="100"/>
        <end position="122"/>
    </location>
</feature>
<dbReference type="InterPro" id="IPR000326">
    <property type="entry name" value="PAP2/HPO"/>
</dbReference>
<accession>A0A127K3I1</accession>
<sequence length="224" mass="23944">MGFPRAWLEPRILAMLLTLASAAWLFVEIADEVADGDTGGFDRALMLALHPQADGVAATGPAWMQAVARDITALGSTTVLSLLVCVATAFLLLSGRRRTALFVLVSTASGAMATLLLKDVFARPRPDLLPHGDFVTTASFPSGHAMLSAIVYLTLGTLLARLVGARHQKLYIMAVAVLLSVLVGLSRVYLGVHWPTDVLAGWAAGAAWALGWWMVIELVRGERR</sequence>
<dbReference type="RefSeq" id="WP_048704023.1">
    <property type="nucleotide sequence ID" value="NZ_CP014646.1"/>
</dbReference>
<dbReference type="KEGG" id="thu:AC731_005945"/>
<dbReference type="AlphaFoldDB" id="A0A127K3I1"/>
<dbReference type="PANTHER" id="PTHR14969:SF13">
    <property type="entry name" value="AT30094P"/>
    <property type="match status" value="1"/>
</dbReference>
<dbReference type="Proteomes" id="UP000036902">
    <property type="component" value="Chromosome"/>
</dbReference>
<dbReference type="PANTHER" id="PTHR14969">
    <property type="entry name" value="SPHINGOSINE-1-PHOSPHATE PHOSPHOHYDROLASE"/>
    <property type="match status" value="1"/>
</dbReference>
<evidence type="ECO:0000313" key="3">
    <source>
        <dbReference type="EMBL" id="AMO36517.1"/>
    </source>
</evidence>
<dbReference type="Pfam" id="PF01569">
    <property type="entry name" value="PAP2"/>
    <property type="match status" value="1"/>
</dbReference>
<feature type="transmembrane region" description="Helical" evidence="1">
    <location>
        <begin position="142"/>
        <end position="163"/>
    </location>
</feature>
<dbReference type="STRING" id="1134435.AC731_005945"/>
<feature type="transmembrane region" description="Helical" evidence="1">
    <location>
        <begin position="198"/>
        <end position="219"/>
    </location>
</feature>
<feature type="domain" description="Phosphatidic acid phosphatase type 2/haloperoxidase" evidence="2">
    <location>
        <begin position="100"/>
        <end position="213"/>
    </location>
</feature>
<reference evidence="4" key="1">
    <citation type="submission" date="2016-03" db="EMBL/GenBank/DDBJ databases">
        <authorList>
            <person name="Ma C."/>
            <person name="Zhou S."/>
            <person name="Yang G."/>
        </authorList>
    </citation>
    <scope>NUCLEOTIDE SEQUENCE [LARGE SCALE GENOMIC DNA]</scope>
    <source>
        <strain evidence="4">SgZ-1</strain>
    </source>
</reference>
<dbReference type="CDD" id="cd03392">
    <property type="entry name" value="PAP2_like_2"/>
    <property type="match status" value="1"/>
</dbReference>
<feature type="transmembrane region" description="Helical" evidence="1">
    <location>
        <begin position="170"/>
        <end position="192"/>
    </location>
</feature>
<dbReference type="SMART" id="SM00014">
    <property type="entry name" value="acidPPc"/>
    <property type="match status" value="1"/>
</dbReference>
<keyword evidence="1" id="KW-0812">Transmembrane</keyword>
<protein>
    <submittedName>
        <fullName evidence="3">PA-phosphatase</fullName>
    </submittedName>
</protein>